<feature type="compositionally biased region" description="Basic and acidic residues" evidence="1">
    <location>
        <begin position="56"/>
        <end position="67"/>
    </location>
</feature>
<reference evidence="3" key="1">
    <citation type="submission" date="2017-10" db="EMBL/GenBank/DDBJ databases">
        <title>Rapid genome shrinkage in a self-fertile nematode reveals novel sperm competition proteins.</title>
        <authorList>
            <person name="Yin D."/>
            <person name="Schwarz E.M."/>
            <person name="Thomas C.G."/>
            <person name="Felde R.L."/>
            <person name="Korf I.F."/>
            <person name="Cutter A.D."/>
            <person name="Schartner C.M."/>
            <person name="Ralston E.J."/>
            <person name="Meyer B.J."/>
            <person name="Haag E.S."/>
        </authorList>
    </citation>
    <scope>NUCLEOTIDE SEQUENCE [LARGE SCALE GENOMIC DNA]</scope>
    <source>
        <strain evidence="3">JU1422</strain>
    </source>
</reference>
<organism evidence="2 3">
    <name type="scientific">Caenorhabditis nigoni</name>
    <dbReference type="NCBI Taxonomy" id="1611254"/>
    <lineage>
        <taxon>Eukaryota</taxon>
        <taxon>Metazoa</taxon>
        <taxon>Ecdysozoa</taxon>
        <taxon>Nematoda</taxon>
        <taxon>Chromadorea</taxon>
        <taxon>Rhabditida</taxon>
        <taxon>Rhabditina</taxon>
        <taxon>Rhabditomorpha</taxon>
        <taxon>Rhabditoidea</taxon>
        <taxon>Rhabditidae</taxon>
        <taxon>Peloderinae</taxon>
        <taxon>Caenorhabditis</taxon>
    </lineage>
</organism>
<evidence type="ECO:0000313" key="3">
    <source>
        <dbReference type="Proteomes" id="UP000230233"/>
    </source>
</evidence>
<protein>
    <submittedName>
        <fullName evidence="2">Uncharacterized protein</fullName>
    </submittedName>
</protein>
<accession>A0A2G5SCK3</accession>
<dbReference type="EMBL" id="PDUG01000018">
    <property type="protein sequence ID" value="PIC12795.1"/>
    <property type="molecule type" value="Genomic_DNA"/>
</dbReference>
<dbReference type="Proteomes" id="UP000230233">
    <property type="component" value="Unassembled WGS sequence"/>
</dbReference>
<name>A0A2G5SCK3_9PELO</name>
<comment type="caution">
    <text evidence="2">The sequence shown here is derived from an EMBL/GenBank/DDBJ whole genome shotgun (WGS) entry which is preliminary data.</text>
</comment>
<dbReference type="OrthoDB" id="10578933at2759"/>
<feature type="region of interest" description="Disordered" evidence="1">
    <location>
        <begin position="37"/>
        <end position="69"/>
    </location>
</feature>
<evidence type="ECO:0000313" key="2">
    <source>
        <dbReference type="EMBL" id="PIC12795.1"/>
    </source>
</evidence>
<sequence>MRTAIPKSRPRFQKTADNPMWLLLGLPSTTFTTVAHQSSSIKLRRRQPTTTLTNSRDPRSTELKSRFEQWSSAQKNESTKIANYMYTEKIFSSRNLESKIADSL</sequence>
<dbReference type="AlphaFoldDB" id="A0A2G5SCK3"/>
<gene>
    <name evidence="2" type="ORF">B9Z55_028168</name>
</gene>
<keyword evidence="3" id="KW-1185">Reference proteome</keyword>
<proteinExistence type="predicted"/>
<evidence type="ECO:0000256" key="1">
    <source>
        <dbReference type="SAM" id="MobiDB-lite"/>
    </source>
</evidence>